<dbReference type="AlphaFoldDB" id="F8FP97"/>
<feature type="transmembrane region" description="Helical" evidence="7">
    <location>
        <begin position="277"/>
        <end position="298"/>
    </location>
</feature>
<comment type="subcellular location">
    <subcellularLocation>
        <location evidence="1">Cell inner membrane</location>
        <topology evidence="1">Multi-pass membrane protein</topology>
    </subcellularLocation>
</comment>
<dbReference type="Proteomes" id="UP000006620">
    <property type="component" value="Chromosome"/>
</dbReference>
<name>F8FP97_PAEMK</name>
<keyword evidence="3" id="KW-0997">Cell inner membrane</keyword>
<evidence type="ECO:0000256" key="6">
    <source>
        <dbReference type="ARBA" id="ARBA00023136"/>
    </source>
</evidence>
<proteinExistence type="predicted"/>
<sequence length="434" mass="46524">MEETTIAVLVLSISFVVMLLLRFPVSLTLAVSTLLTVMYLEIPLAVVGQRMIQGMSSYSLLTIPFFILAGHIMSEGNLALRIVNLAQLFVGRVRGGLAMVNSVACMFFGNISGSAVADVSSIGSVMIPMMKKKGYDTDYSVGVTVSSAIQGVVVPPSHNLVLYSLAAGGGISITSLFLAGIVPGIILCLSLMLTSYVFAVKRGYAKGDPIDRKDVPKILLDGFMSILTAVIILGGIFSGWFTATESGALACLYAFILTFVIYKDIPYSRMWLILKKTFRTVSMVLFLIAASDAFSWLLAFLKIPAMVTDAMISISDSPFVILLIINLLLLLLGAPMDMAPLILIMTPILLPVVTHLGMDPVHFGIIMMLNLGIGLLTPPVGTVLFVGCAIGKISISEGTKAMMPFFYVLCVVLLVLTYLPGLVMWLPNLVQGTG</sequence>
<dbReference type="InterPro" id="IPR010656">
    <property type="entry name" value="DctM"/>
</dbReference>
<feature type="transmembrane region" description="Helical" evidence="7">
    <location>
        <begin position="405"/>
        <end position="426"/>
    </location>
</feature>
<evidence type="ECO:0000313" key="10">
    <source>
        <dbReference type="Proteomes" id="UP000006620"/>
    </source>
</evidence>
<feature type="transmembrane region" description="Helical" evidence="7">
    <location>
        <begin position="364"/>
        <end position="393"/>
    </location>
</feature>
<dbReference type="EMBL" id="CP002869">
    <property type="protein sequence ID" value="AEI39047.1"/>
    <property type="molecule type" value="Genomic_DNA"/>
</dbReference>
<gene>
    <name evidence="9" type="ordered locus">KNP414_00422</name>
</gene>
<evidence type="ECO:0000256" key="1">
    <source>
        <dbReference type="ARBA" id="ARBA00004429"/>
    </source>
</evidence>
<dbReference type="PATRIC" id="fig|1036673.3.peg.374"/>
<dbReference type="NCBIfam" id="TIGR00786">
    <property type="entry name" value="dctM"/>
    <property type="match status" value="1"/>
</dbReference>
<keyword evidence="5 7" id="KW-1133">Transmembrane helix</keyword>
<keyword evidence="6 7" id="KW-0472">Membrane</keyword>
<protein>
    <submittedName>
        <fullName evidence="9">TRAP dicarboxylate transporter, DctM subunit</fullName>
    </submittedName>
</protein>
<accession>F8FP97</accession>
<evidence type="ECO:0000259" key="8">
    <source>
        <dbReference type="Pfam" id="PF06808"/>
    </source>
</evidence>
<feature type="transmembrane region" description="Helical" evidence="7">
    <location>
        <begin position="218"/>
        <end position="241"/>
    </location>
</feature>
<dbReference type="PIRSF" id="PIRSF006066">
    <property type="entry name" value="HI0050"/>
    <property type="match status" value="1"/>
</dbReference>
<feature type="transmembrane region" description="Helical" evidence="7">
    <location>
        <begin position="139"/>
        <end position="156"/>
    </location>
</feature>
<feature type="transmembrane region" description="Helical" evidence="7">
    <location>
        <begin position="60"/>
        <end position="80"/>
    </location>
</feature>
<dbReference type="KEGG" id="pms:KNP414_00422"/>
<evidence type="ECO:0000256" key="7">
    <source>
        <dbReference type="SAM" id="Phobius"/>
    </source>
</evidence>
<dbReference type="HOGENOM" id="CLU_019824_4_1_9"/>
<feature type="transmembrane region" description="Helical" evidence="7">
    <location>
        <begin position="5"/>
        <end position="23"/>
    </location>
</feature>
<evidence type="ECO:0000256" key="5">
    <source>
        <dbReference type="ARBA" id="ARBA00022989"/>
    </source>
</evidence>
<dbReference type="InterPro" id="IPR004681">
    <property type="entry name" value="TRAP_DctM"/>
</dbReference>
<dbReference type="RefSeq" id="WP_013914213.1">
    <property type="nucleotide sequence ID" value="NC_015690.1"/>
</dbReference>
<feature type="transmembrane region" description="Helical" evidence="7">
    <location>
        <begin position="29"/>
        <end position="48"/>
    </location>
</feature>
<feature type="transmembrane region" description="Helical" evidence="7">
    <location>
        <begin position="310"/>
        <end position="332"/>
    </location>
</feature>
<evidence type="ECO:0000313" key="9">
    <source>
        <dbReference type="EMBL" id="AEI39047.1"/>
    </source>
</evidence>
<dbReference type="Pfam" id="PF06808">
    <property type="entry name" value="DctM"/>
    <property type="match status" value="1"/>
</dbReference>
<reference evidence="10" key="1">
    <citation type="submission" date="2011-06" db="EMBL/GenBank/DDBJ databases">
        <title>Complete genome sequence of Paenibacillus mucilaginosus KNP414.</title>
        <authorList>
            <person name="Wang J."/>
            <person name="Hu S."/>
            <person name="Hu X."/>
            <person name="Zhang B."/>
            <person name="Dong D."/>
            <person name="Zhang S."/>
            <person name="Zhao K."/>
            <person name="Wu D."/>
        </authorList>
    </citation>
    <scope>NUCLEOTIDE SEQUENCE [LARGE SCALE GENOMIC DNA]</scope>
    <source>
        <strain evidence="10">KNP414</strain>
    </source>
</reference>
<feature type="transmembrane region" description="Helical" evidence="7">
    <location>
        <begin position="176"/>
        <end position="198"/>
    </location>
</feature>
<feature type="transmembrane region" description="Helical" evidence="7">
    <location>
        <begin position="247"/>
        <end position="265"/>
    </location>
</feature>
<keyword evidence="4 7" id="KW-0812">Transmembrane</keyword>
<organism evidence="9 10">
    <name type="scientific">Paenibacillus mucilaginosus (strain KNP414)</name>
    <dbReference type="NCBI Taxonomy" id="1036673"/>
    <lineage>
        <taxon>Bacteria</taxon>
        <taxon>Bacillati</taxon>
        <taxon>Bacillota</taxon>
        <taxon>Bacilli</taxon>
        <taxon>Bacillales</taxon>
        <taxon>Paenibacillaceae</taxon>
        <taxon>Paenibacillus</taxon>
    </lineage>
</organism>
<evidence type="ECO:0000256" key="3">
    <source>
        <dbReference type="ARBA" id="ARBA00022519"/>
    </source>
</evidence>
<dbReference type="GO" id="GO:0005886">
    <property type="term" value="C:plasma membrane"/>
    <property type="evidence" value="ECO:0007669"/>
    <property type="project" value="UniProtKB-SubCell"/>
</dbReference>
<keyword evidence="2" id="KW-1003">Cell membrane</keyword>
<evidence type="ECO:0000256" key="2">
    <source>
        <dbReference type="ARBA" id="ARBA00022475"/>
    </source>
</evidence>
<dbReference type="GO" id="GO:0022857">
    <property type="term" value="F:transmembrane transporter activity"/>
    <property type="evidence" value="ECO:0007669"/>
    <property type="project" value="TreeGrafter"/>
</dbReference>
<reference evidence="9 10" key="2">
    <citation type="journal article" date="2013" name="Genome Announc.">
        <title>Genome Sequence of Growth-Improving Paenibacillus mucilaginosus Strain KNP414.</title>
        <authorList>
            <person name="Lu J.J."/>
            <person name="Wang J.F."/>
            <person name="Hu X.F."/>
        </authorList>
    </citation>
    <scope>NUCLEOTIDE SEQUENCE [LARGE SCALE GENOMIC DNA]</scope>
    <source>
        <strain evidence="9 10">KNP414</strain>
    </source>
</reference>
<dbReference type="PANTHER" id="PTHR33362:SF2">
    <property type="entry name" value="TRAP TRANSPORTER LARGE PERMEASE PROTEIN"/>
    <property type="match status" value="1"/>
</dbReference>
<evidence type="ECO:0000256" key="4">
    <source>
        <dbReference type="ARBA" id="ARBA00022692"/>
    </source>
</evidence>
<feature type="transmembrane region" description="Helical" evidence="7">
    <location>
        <begin position="339"/>
        <end position="358"/>
    </location>
</feature>
<dbReference type="PANTHER" id="PTHR33362">
    <property type="entry name" value="SIALIC ACID TRAP TRANSPORTER PERMEASE PROTEIN SIAT-RELATED"/>
    <property type="match status" value="1"/>
</dbReference>
<feature type="domain" description="TRAP C4-dicarboxylate transport system permease DctM subunit" evidence="8">
    <location>
        <begin position="13"/>
        <end position="422"/>
    </location>
</feature>